<accession>A0A6A6JUS4</accession>
<evidence type="ECO:0000256" key="1">
    <source>
        <dbReference type="ARBA" id="ARBA00004201"/>
    </source>
</evidence>
<dbReference type="InterPro" id="IPR036322">
    <property type="entry name" value="WD40_repeat_dom_sf"/>
</dbReference>
<dbReference type="Pfam" id="PF24106">
    <property type="entry name" value="Beta-prop_EDC4L"/>
    <property type="match status" value="1"/>
</dbReference>
<sequence>MSDLQELLARLNSHAGAPAPVAPVAASGNRASFQASVSSPIFTPSPHGAEPRHPSAVLSPNTSAAGTPTREQPGPAHSTPQQQQQSAQLLSLLRFNTQRPSSKPYVPAHERQPHTASTVSDANGQPRQISISEFSASLMGAMSPPAPQAAPAASMPATRSEQATGPSGSSQDLLLRLLNHQKPSQTGSSGPFNAPSTASPQVPETAVEARPEDKPADAIVEPGPSETPRVPSVNSPMRVFGSEEPTQTSSFQPAAPTKPLFTYINPFDQLEAASPRRTPVLRGGNTGGPPEVAGKKEVLKPKHALEGSSNASDEDKGLPHKSRKLSEESTQTPQTVAEAVTSLGPQVKQQVEAALAKAETVSEALASKGPDQASPEATKQQVEASHEPAAEAQTNGRATEDKATIGKDLVKEPKEQGAQESATEEIADNWEAAETDASAAKENDQTVTVFMLPMQPWVSITLENLPQRRATLDAAVIMDIARLKKGFDQIDRSLVAASKNFIVYALVTKGGFRIIRQDDGRFRQFFESHNERIFNISICTPANDSPDAVESILGIGVNGSVFWTSLDPTREDHFSDYLDTHGIVLPPSPTQDDNTSGGQLKTRAKPSSRHPEYFAVGRGKSIHIIWPKVAAEYVRGRGICQTDKYLKERSLRIHTGKAGKDFAFSEDDTVIVSLDKAGRMRFWDIRPLTHPELGLPATPPRQIQVSETLLEFHTTSPAAKSWPTSVFFFDKLAPSTRGIALRYCMVGMKQNHTFQLWDLGLGKAVQEINLPHEKESDAICSVAFHPKTGIMAVAHPTRNSIFFIHVSCPRYNLPSMSQAAYLERLASKNDRSQPPLPPVTATAIMGSFSEYSFAPKGQLRSIYMLNEPIGPEDPENGDNNALFDLYVMHSKGVCTIAVRRSDLGWRKESQPYKPVKASEAGIIAVSPLKHVTPSQEESSNGDTSAAKSTSERSAREAIKKESSSISRQSMTPEAAMRASTLAKVESKQDAARAAIISGGEKADKKRKKRAAAESATSASSNARAATGSYAQAAQTTPPSKSPVPPEPTDASTSAPMSDVLERLEKLIVSQRAAQAPSTAPSAAEFDASKIAELVKAEVTRGLSTEMGTLYKRLDDDRRAQKAASGANQDALLRVVASTLRENVEGVIRAMVEDNMRNVLLPKLLEETSTALNKAISSNLKTMVNAQLAKDIPESVSKALKTPVVMQAFSDSVIKRAVEASFASTGSLVQNATSALSSSLEQKIGDQLRQAQAQRQADAAKITQLSDAVQQLSDTVRSMAGAQAEMLDRLAKLQQQPVQEPRSGAAVQPPSASRAPVQPPHKTAAQLEDETIARLLSEGNFEEGTMKWLQSGRPSEVFASVFANYSPAYLSRVPPLLNLSAGAVVTEDFEDHPMERLEWLEAVLQNVDPLHPEIVDIVPKIMEVMKGRLTSVYIRLNETSPNNPLLRRISALVNVANQLSNAAMGQGRRG</sequence>
<dbReference type="Gene3D" id="2.130.10.10">
    <property type="entry name" value="YVTN repeat-like/Quinoprotein amine dehydrogenase"/>
    <property type="match status" value="1"/>
</dbReference>
<feature type="region of interest" description="Disordered" evidence="6">
    <location>
        <begin position="1294"/>
        <end position="1323"/>
    </location>
</feature>
<feature type="compositionally biased region" description="Basic and acidic residues" evidence="6">
    <location>
        <begin position="949"/>
        <end position="962"/>
    </location>
</feature>
<evidence type="ECO:0000313" key="8">
    <source>
        <dbReference type="EMBL" id="KAF2280332.1"/>
    </source>
</evidence>
<feature type="compositionally biased region" description="Polar residues" evidence="6">
    <location>
        <begin position="114"/>
        <end position="126"/>
    </location>
</feature>
<feature type="region of interest" description="Disordered" evidence="6">
    <location>
        <begin position="139"/>
        <end position="257"/>
    </location>
</feature>
<dbReference type="EMBL" id="ML986485">
    <property type="protein sequence ID" value="KAF2280332.1"/>
    <property type="molecule type" value="Genomic_DNA"/>
</dbReference>
<dbReference type="GeneID" id="54546202"/>
<evidence type="ECO:0000313" key="9">
    <source>
        <dbReference type="Proteomes" id="UP000800097"/>
    </source>
</evidence>
<keyword evidence="5" id="KW-0677">Repeat</keyword>
<dbReference type="PANTHER" id="PTHR15598:SF5">
    <property type="entry name" value="ENHANCER OF MRNA-DECAPPING PROTEIN 4"/>
    <property type="match status" value="1"/>
</dbReference>
<feature type="compositionally biased region" description="Polar residues" evidence="6">
    <location>
        <begin position="932"/>
        <end position="948"/>
    </location>
</feature>
<dbReference type="Gene3D" id="1.10.220.100">
    <property type="entry name" value="conserved c-terminal region of ge- 1"/>
    <property type="match status" value="1"/>
</dbReference>
<dbReference type="InterPro" id="IPR044938">
    <property type="entry name" value="EDC4_C_sf"/>
</dbReference>
<dbReference type="InterPro" id="IPR015943">
    <property type="entry name" value="WD40/YVTN_repeat-like_dom_sf"/>
</dbReference>
<evidence type="ECO:0000256" key="3">
    <source>
        <dbReference type="ARBA" id="ARBA00022490"/>
    </source>
</evidence>
<feature type="compositionally biased region" description="Basic and acidic residues" evidence="6">
    <location>
        <begin position="207"/>
        <end position="216"/>
    </location>
</feature>
<proteinExistence type="inferred from homology"/>
<feature type="compositionally biased region" description="Polar residues" evidence="6">
    <location>
        <begin position="58"/>
        <end position="70"/>
    </location>
</feature>
<keyword evidence="4" id="KW-0853">WD repeat</keyword>
<name>A0A6A6JUS4_WESOR</name>
<evidence type="ECO:0000256" key="4">
    <source>
        <dbReference type="ARBA" id="ARBA00022574"/>
    </source>
</evidence>
<dbReference type="PANTHER" id="PTHR15598">
    <property type="entry name" value="ENHANCER OF MRNA-DECAPPING PROTEIN 4"/>
    <property type="match status" value="1"/>
</dbReference>
<feature type="region of interest" description="Disordered" evidence="6">
    <location>
        <begin position="585"/>
        <end position="609"/>
    </location>
</feature>
<dbReference type="InterPro" id="IPR055393">
    <property type="entry name" value="Beta-prop_EDC4L"/>
</dbReference>
<evidence type="ECO:0000256" key="2">
    <source>
        <dbReference type="ARBA" id="ARBA00009639"/>
    </source>
</evidence>
<evidence type="ECO:0000256" key="6">
    <source>
        <dbReference type="SAM" id="MobiDB-lite"/>
    </source>
</evidence>
<dbReference type="OrthoDB" id="21128at2759"/>
<comment type="similarity">
    <text evidence="2">Belongs to the WD repeat EDC4 family.</text>
</comment>
<dbReference type="RefSeq" id="XP_033657870.1">
    <property type="nucleotide sequence ID" value="XM_033793027.1"/>
</dbReference>
<feature type="compositionally biased region" description="Polar residues" evidence="6">
    <location>
        <begin position="181"/>
        <end position="202"/>
    </location>
</feature>
<keyword evidence="3" id="KW-0963">Cytoplasm</keyword>
<dbReference type="SUPFAM" id="SSF50978">
    <property type="entry name" value="WD40 repeat-like"/>
    <property type="match status" value="1"/>
</dbReference>
<reference evidence="8" key="1">
    <citation type="journal article" date="2020" name="Stud. Mycol.">
        <title>101 Dothideomycetes genomes: a test case for predicting lifestyles and emergence of pathogens.</title>
        <authorList>
            <person name="Haridas S."/>
            <person name="Albert R."/>
            <person name="Binder M."/>
            <person name="Bloem J."/>
            <person name="Labutti K."/>
            <person name="Salamov A."/>
            <person name="Andreopoulos B."/>
            <person name="Baker S."/>
            <person name="Barry K."/>
            <person name="Bills G."/>
            <person name="Bluhm B."/>
            <person name="Cannon C."/>
            <person name="Castanera R."/>
            <person name="Culley D."/>
            <person name="Daum C."/>
            <person name="Ezra D."/>
            <person name="Gonzalez J."/>
            <person name="Henrissat B."/>
            <person name="Kuo A."/>
            <person name="Liang C."/>
            <person name="Lipzen A."/>
            <person name="Lutzoni F."/>
            <person name="Magnuson J."/>
            <person name="Mondo S."/>
            <person name="Nolan M."/>
            <person name="Ohm R."/>
            <person name="Pangilinan J."/>
            <person name="Park H.-J."/>
            <person name="Ramirez L."/>
            <person name="Alfaro M."/>
            <person name="Sun H."/>
            <person name="Tritt A."/>
            <person name="Yoshinaga Y."/>
            <person name="Zwiers L.-H."/>
            <person name="Turgeon B."/>
            <person name="Goodwin S."/>
            <person name="Spatafora J."/>
            <person name="Crous P."/>
            <person name="Grigoriev I."/>
        </authorList>
    </citation>
    <scope>NUCLEOTIDE SEQUENCE</scope>
    <source>
        <strain evidence="8">CBS 379.55</strain>
    </source>
</reference>
<feature type="compositionally biased region" description="Low complexity" evidence="6">
    <location>
        <begin position="15"/>
        <end position="26"/>
    </location>
</feature>
<feature type="region of interest" description="Disordered" evidence="6">
    <location>
        <begin position="269"/>
        <end position="344"/>
    </location>
</feature>
<protein>
    <recommendedName>
        <fullName evidence="7">EDC4-like protein pdc1 beta-propeller domain-containing protein</fullName>
    </recommendedName>
</protein>
<feature type="compositionally biased region" description="Polar residues" evidence="6">
    <location>
        <begin position="159"/>
        <end position="172"/>
    </location>
</feature>
<feature type="domain" description="EDC4-like protein pdc1 beta-propeller" evidence="7">
    <location>
        <begin position="471"/>
        <end position="804"/>
    </location>
</feature>
<comment type="subcellular location">
    <subcellularLocation>
        <location evidence="1">Cytoplasm</location>
        <location evidence="1">P-body</location>
    </subcellularLocation>
</comment>
<evidence type="ECO:0000259" key="7">
    <source>
        <dbReference type="Pfam" id="PF24106"/>
    </source>
</evidence>
<feature type="compositionally biased region" description="Low complexity" evidence="6">
    <location>
        <begin position="1012"/>
        <end position="1028"/>
    </location>
</feature>
<evidence type="ECO:0000256" key="5">
    <source>
        <dbReference type="ARBA" id="ARBA00022737"/>
    </source>
</evidence>
<feature type="compositionally biased region" description="Polar residues" evidence="6">
    <location>
        <begin position="29"/>
        <end position="42"/>
    </location>
</feature>
<feature type="region of interest" description="Disordered" evidence="6">
    <location>
        <begin position="362"/>
        <end position="402"/>
    </location>
</feature>
<dbReference type="GO" id="GO:0000932">
    <property type="term" value="C:P-body"/>
    <property type="evidence" value="ECO:0007669"/>
    <property type="project" value="UniProtKB-SubCell"/>
</dbReference>
<gene>
    <name evidence="8" type="ORF">EI97DRAFT_119556</name>
</gene>
<dbReference type="InterPro" id="IPR045152">
    <property type="entry name" value="EDC4-like"/>
</dbReference>
<feature type="compositionally biased region" description="Basic and acidic residues" evidence="6">
    <location>
        <begin position="293"/>
        <end position="305"/>
    </location>
</feature>
<dbReference type="GO" id="GO:0031087">
    <property type="term" value="P:deadenylation-independent decapping of nuclear-transcribed mRNA"/>
    <property type="evidence" value="ECO:0007669"/>
    <property type="project" value="InterPro"/>
</dbReference>
<feature type="region of interest" description="Disordered" evidence="6">
    <location>
        <begin position="99"/>
        <end position="126"/>
    </location>
</feature>
<feature type="compositionally biased region" description="Polar residues" evidence="6">
    <location>
        <begin position="590"/>
        <end position="599"/>
    </location>
</feature>
<organism evidence="8 9">
    <name type="scientific">Westerdykella ornata</name>
    <dbReference type="NCBI Taxonomy" id="318751"/>
    <lineage>
        <taxon>Eukaryota</taxon>
        <taxon>Fungi</taxon>
        <taxon>Dikarya</taxon>
        <taxon>Ascomycota</taxon>
        <taxon>Pezizomycotina</taxon>
        <taxon>Dothideomycetes</taxon>
        <taxon>Pleosporomycetidae</taxon>
        <taxon>Pleosporales</taxon>
        <taxon>Sporormiaceae</taxon>
        <taxon>Westerdykella</taxon>
    </lineage>
</organism>
<keyword evidence="9" id="KW-1185">Reference proteome</keyword>
<dbReference type="Proteomes" id="UP000800097">
    <property type="component" value="Unassembled WGS sequence"/>
</dbReference>
<feature type="region of interest" description="Disordered" evidence="6">
    <location>
        <begin position="1"/>
        <end position="86"/>
    </location>
</feature>
<feature type="region of interest" description="Disordered" evidence="6">
    <location>
        <begin position="926"/>
        <end position="1055"/>
    </location>
</feature>